<feature type="chain" id="PRO_5045811362" evidence="1">
    <location>
        <begin position="28"/>
        <end position="492"/>
    </location>
</feature>
<dbReference type="Gene3D" id="2.60.120.430">
    <property type="entry name" value="Galactose-binding lectin"/>
    <property type="match status" value="1"/>
</dbReference>
<name>A0ABW3J364_9FLAO</name>
<protein>
    <submittedName>
        <fullName evidence="2">Glycosyl hydrolase family 16</fullName>
    </submittedName>
</protein>
<comment type="caution">
    <text evidence="2">The sequence shown here is derived from an EMBL/GenBank/DDBJ whole genome shotgun (WGS) entry which is preliminary data.</text>
</comment>
<keyword evidence="2" id="KW-0378">Hydrolase</keyword>
<dbReference type="GO" id="GO:0016787">
    <property type="term" value="F:hydrolase activity"/>
    <property type="evidence" value="ECO:0007669"/>
    <property type="project" value="UniProtKB-KW"/>
</dbReference>
<gene>
    <name evidence="2" type="ORF">ACFQ0S_09840</name>
</gene>
<dbReference type="SUPFAM" id="SSF49373">
    <property type="entry name" value="Invasin/intimin cell-adhesion fragments"/>
    <property type="match status" value="1"/>
</dbReference>
<reference evidence="3" key="1">
    <citation type="journal article" date="2019" name="Int. J. Syst. Evol. Microbiol.">
        <title>The Global Catalogue of Microorganisms (GCM) 10K type strain sequencing project: providing services to taxonomists for standard genome sequencing and annotation.</title>
        <authorList>
            <consortium name="The Broad Institute Genomics Platform"/>
            <consortium name="The Broad Institute Genome Sequencing Center for Infectious Disease"/>
            <person name="Wu L."/>
            <person name="Ma J."/>
        </authorList>
    </citation>
    <scope>NUCLEOTIDE SEQUENCE [LARGE SCALE GENOMIC DNA]</scope>
    <source>
        <strain evidence="3">CECT 7649</strain>
    </source>
</reference>
<organism evidence="2 3">
    <name type="scientific">Flavobacterium myungsuense</name>
    <dbReference type="NCBI Taxonomy" id="651823"/>
    <lineage>
        <taxon>Bacteria</taxon>
        <taxon>Pseudomonadati</taxon>
        <taxon>Bacteroidota</taxon>
        <taxon>Flavobacteriia</taxon>
        <taxon>Flavobacteriales</taxon>
        <taxon>Flavobacteriaceae</taxon>
        <taxon>Flavobacterium</taxon>
    </lineage>
</organism>
<accession>A0ABW3J364</accession>
<dbReference type="RefSeq" id="WP_379757045.1">
    <property type="nucleotide sequence ID" value="NZ_JBHSYB010000026.1"/>
</dbReference>
<dbReference type="PROSITE" id="PS51257">
    <property type="entry name" value="PROKAR_LIPOPROTEIN"/>
    <property type="match status" value="1"/>
</dbReference>
<dbReference type="InterPro" id="IPR008964">
    <property type="entry name" value="Invasin/intimin_cell_adhesion"/>
</dbReference>
<sequence>MKKYSIIKFNKIGLCLLSFLFVFGCQTDDENLQGVKNSNLAEIFTDSPVGMGTDFYFPYGPGPDNPPGSKFTAWSVDQKVSYKGNASMRFDVPNAINPDGNYAGGIFRIDGGGRDLSGYDALTFWAKASPHGVTNLEFGFGEDFYPNKHITTIKNVSLGTAWVKYIIPIPDASKLKNETGMFRYAAGTSDTNNKAYTFWIDELKFEKLGTIANARPKISDGQDKVVTKFLKDSFSMADYSLSTTFNMASGADQKVTTAPSYFSFVSSDTNVATVSDSGIVNIVGVGESKITGSVAGVSAVGSLTVKVPGIFPVASDPILPQSKVISVFSDKYTNIPINFYNGYWQPYQTTEGGLTVINSQNVLNYTEFNFVGTSLKNPIDISEMTHFSVDILMLELPTDIDLLLTFKNESTLPNTFQQNRIGQSYQLDARAPVVFKDTEFKAGVWATIKVPIRPRSDIANLDKTGVSVIIIENIKSSKVKTLYMDNMYFYKE</sequence>
<keyword evidence="3" id="KW-1185">Reference proteome</keyword>
<proteinExistence type="predicted"/>
<evidence type="ECO:0000256" key="1">
    <source>
        <dbReference type="SAM" id="SignalP"/>
    </source>
</evidence>
<dbReference type="EMBL" id="JBHTIZ010000025">
    <property type="protein sequence ID" value="MFD0984774.1"/>
    <property type="molecule type" value="Genomic_DNA"/>
</dbReference>
<dbReference type="SUPFAM" id="SSF49785">
    <property type="entry name" value="Galactose-binding domain-like"/>
    <property type="match status" value="1"/>
</dbReference>
<dbReference type="Proteomes" id="UP001597051">
    <property type="component" value="Unassembled WGS sequence"/>
</dbReference>
<evidence type="ECO:0000313" key="2">
    <source>
        <dbReference type="EMBL" id="MFD0984774.1"/>
    </source>
</evidence>
<dbReference type="Gene3D" id="2.60.40.1080">
    <property type="match status" value="1"/>
</dbReference>
<feature type="signal peptide" evidence="1">
    <location>
        <begin position="1"/>
        <end position="27"/>
    </location>
</feature>
<keyword evidence="1" id="KW-0732">Signal</keyword>
<dbReference type="InterPro" id="IPR008979">
    <property type="entry name" value="Galactose-bd-like_sf"/>
</dbReference>
<evidence type="ECO:0000313" key="3">
    <source>
        <dbReference type="Proteomes" id="UP001597051"/>
    </source>
</evidence>